<dbReference type="Pfam" id="PF08924">
    <property type="entry name" value="Rv2525c_GlyHyd-like"/>
    <property type="match status" value="1"/>
</dbReference>
<evidence type="ECO:0000313" key="3">
    <source>
        <dbReference type="EMBL" id="XCM80501.1"/>
    </source>
</evidence>
<feature type="region of interest" description="Disordered" evidence="1">
    <location>
        <begin position="13"/>
        <end position="73"/>
    </location>
</feature>
<evidence type="ECO:0000259" key="2">
    <source>
        <dbReference type="Pfam" id="PF08924"/>
    </source>
</evidence>
<dbReference type="RefSeq" id="WP_354641437.1">
    <property type="nucleotide sequence ID" value="NZ_CP159872.1"/>
</dbReference>
<accession>A0AAU8JXH1</accession>
<organism evidence="3">
    <name type="scientific">Kitasatospora camelliae</name>
    <dbReference type="NCBI Taxonomy" id="3156397"/>
    <lineage>
        <taxon>Bacteria</taxon>
        <taxon>Bacillati</taxon>
        <taxon>Actinomycetota</taxon>
        <taxon>Actinomycetes</taxon>
        <taxon>Kitasatosporales</taxon>
        <taxon>Streptomycetaceae</taxon>
        <taxon>Kitasatospora</taxon>
    </lineage>
</organism>
<dbReference type="InterPro" id="IPR017853">
    <property type="entry name" value="GH"/>
</dbReference>
<feature type="compositionally biased region" description="Low complexity" evidence="1">
    <location>
        <begin position="64"/>
        <end position="73"/>
    </location>
</feature>
<dbReference type="InterPro" id="IPR015020">
    <property type="entry name" value="Rv2525c-like_Glyco_Hydro-like"/>
</dbReference>
<dbReference type="AlphaFoldDB" id="A0AAU8JXH1"/>
<dbReference type="GO" id="GO:0016787">
    <property type="term" value="F:hydrolase activity"/>
    <property type="evidence" value="ECO:0007669"/>
    <property type="project" value="UniProtKB-KW"/>
</dbReference>
<feature type="compositionally biased region" description="Low complexity" evidence="1">
    <location>
        <begin position="13"/>
        <end position="56"/>
    </location>
</feature>
<gene>
    <name evidence="3" type="ORF">ABWK59_17035</name>
</gene>
<dbReference type="Gene3D" id="3.20.20.80">
    <property type="entry name" value="Glycosidases"/>
    <property type="match status" value="1"/>
</dbReference>
<dbReference type="EMBL" id="CP159872">
    <property type="protein sequence ID" value="XCM80501.1"/>
    <property type="molecule type" value="Genomic_DNA"/>
</dbReference>
<sequence>MSASLVLLLATGLGGAPEPAAPGAGTGPATRAPATVPVEALTLEPAAAALPTSTPETSPPPSGPSGQASPAPARRVLADPVARGRTPLPAEVFTGAGFDACSAPALETMRAWRDSSPYGALGVYVSGRQRACGQPRLTADWVRRVRAMGWRLLPTHVGLQAPCAPARQPSQRIDPDRAVQQGKEEAAEAVRALKRLGLAKGSPVYLDIEAYPRGDARCSGAVVDFALGWTQALHRAGFHAGLYSSTDSGVADLSAAARAGSSPLPDAVWYARWDGRATTTDGAGALGADLWSRQRRVHQHWGNVKETYGGHTLNIDRDQLDTLVAR</sequence>
<name>A0AAU8JXH1_9ACTN</name>
<keyword evidence="3" id="KW-0378">Hydrolase</keyword>
<proteinExistence type="predicted"/>
<protein>
    <submittedName>
        <fullName evidence="3">Glycoside hydrolase domain-containing protein</fullName>
    </submittedName>
</protein>
<dbReference type="KEGG" id="kcm:ABWK59_17035"/>
<reference evidence="3" key="1">
    <citation type="submission" date="2024-06" db="EMBL/GenBank/DDBJ databases">
        <title>The genome sequences of Kitasatospora sp. strain HUAS MG31.</title>
        <authorList>
            <person name="Mo P."/>
        </authorList>
    </citation>
    <scope>NUCLEOTIDE SEQUENCE</scope>
    <source>
        <strain evidence="3">HUAS MG31</strain>
    </source>
</reference>
<feature type="domain" description="Rv2525c-like glycoside hydrolase-like" evidence="2">
    <location>
        <begin position="111"/>
        <end position="319"/>
    </location>
</feature>
<dbReference type="SUPFAM" id="SSF51445">
    <property type="entry name" value="(Trans)glycosidases"/>
    <property type="match status" value="1"/>
</dbReference>
<evidence type="ECO:0000256" key="1">
    <source>
        <dbReference type="SAM" id="MobiDB-lite"/>
    </source>
</evidence>